<dbReference type="PANTHER" id="PTHR43233:SF1">
    <property type="entry name" value="FAMILY N-ACETYLTRANSFERASE, PUTATIVE (AFU_ORTHOLOGUE AFUA_6G03350)-RELATED"/>
    <property type="match status" value="1"/>
</dbReference>
<dbReference type="SUPFAM" id="SSF55729">
    <property type="entry name" value="Acyl-CoA N-acyltransferases (Nat)"/>
    <property type="match status" value="1"/>
</dbReference>
<dbReference type="PROSITE" id="PS51186">
    <property type="entry name" value="GNAT"/>
    <property type="match status" value="1"/>
</dbReference>
<proteinExistence type="predicted"/>
<evidence type="ECO:0000313" key="3">
    <source>
        <dbReference type="Proteomes" id="UP001501758"/>
    </source>
</evidence>
<accession>A0ABN1IJP6</accession>
<dbReference type="InterPro" id="IPR053144">
    <property type="entry name" value="Acetyltransferase_Butenolide"/>
</dbReference>
<evidence type="ECO:0000259" key="1">
    <source>
        <dbReference type="PROSITE" id="PS51186"/>
    </source>
</evidence>
<dbReference type="CDD" id="cd04301">
    <property type="entry name" value="NAT_SF"/>
    <property type="match status" value="1"/>
</dbReference>
<dbReference type="EMBL" id="BAAAGE010000001">
    <property type="protein sequence ID" value="GAA0715616.1"/>
    <property type="molecule type" value="Genomic_DNA"/>
</dbReference>
<comment type="caution">
    <text evidence="2">The sequence shown here is derived from an EMBL/GenBank/DDBJ whole genome shotgun (WGS) entry which is preliminary data.</text>
</comment>
<gene>
    <name evidence="2" type="ORF">GCM10009430_10320</name>
</gene>
<dbReference type="InterPro" id="IPR016181">
    <property type="entry name" value="Acyl_CoA_acyltransferase"/>
</dbReference>
<dbReference type="Proteomes" id="UP001501758">
    <property type="component" value="Unassembled WGS sequence"/>
</dbReference>
<dbReference type="InterPro" id="IPR000182">
    <property type="entry name" value="GNAT_dom"/>
</dbReference>
<keyword evidence="3" id="KW-1185">Reference proteome</keyword>
<dbReference type="Pfam" id="PF13508">
    <property type="entry name" value="Acetyltransf_7"/>
    <property type="match status" value="1"/>
</dbReference>
<dbReference type="Gene3D" id="3.40.630.30">
    <property type="match status" value="1"/>
</dbReference>
<reference evidence="2 3" key="1">
    <citation type="journal article" date="2019" name="Int. J. Syst. Evol. Microbiol.">
        <title>The Global Catalogue of Microorganisms (GCM) 10K type strain sequencing project: providing services to taxonomists for standard genome sequencing and annotation.</title>
        <authorList>
            <consortium name="The Broad Institute Genomics Platform"/>
            <consortium name="The Broad Institute Genome Sequencing Center for Infectious Disease"/>
            <person name="Wu L."/>
            <person name="Ma J."/>
        </authorList>
    </citation>
    <scope>NUCLEOTIDE SEQUENCE [LARGE SCALE GENOMIC DNA]</scope>
    <source>
        <strain evidence="2 3">JCM 15974</strain>
    </source>
</reference>
<dbReference type="PANTHER" id="PTHR43233">
    <property type="entry name" value="FAMILY N-ACETYLTRANSFERASE, PUTATIVE (AFU_ORTHOLOGUE AFUA_6G03350)-RELATED"/>
    <property type="match status" value="1"/>
</dbReference>
<name>A0ABN1IJP6_9FLAO</name>
<sequence length="141" mass="16276">MDTSGEIELNEMQYIVSTTKLPDTEELKIFFLQTSWAKDRTIESIQKLLKHTKIFVVIRNEDTNQLIGFGRAISDGVFRALLDDIVIDTKYRGNGLGKQIIRELLKELDEVEQIFLNTKPALEEFYKQFGFTKPKAITMSL</sequence>
<evidence type="ECO:0000313" key="2">
    <source>
        <dbReference type="EMBL" id="GAA0715616.1"/>
    </source>
</evidence>
<protein>
    <recommendedName>
        <fullName evidence="1">N-acetyltransferase domain-containing protein</fullName>
    </recommendedName>
</protein>
<feature type="domain" description="N-acetyltransferase" evidence="1">
    <location>
        <begin position="14"/>
        <end position="141"/>
    </location>
</feature>
<organism evidence="2 3">
    <name type="scientific">Aquimarina litoralis</name>
    <dbReference type="NCBI Taxonomy" id="584605"/>
    <lineage>
        <taxon>Bacteria</taxon>
        <taxon>Pseudomonadati</taxon>
        <taxon>Bacteroidota</taxon>
        <taxon>Flavobacteriia</taxon>
        <taxon>Flavobacteriales</taxon>
        <taxon>Flavobacteriaceae</taxon>
        <taxon>Aquimarina</taxon>
    </lineage>
</organism>